<accession>A0A918ZZS4</accession>
<reference evidence="1" key="1">
    <citation type="journal article" date="2014" name="Int. J. Syst. Evol. Microbiol.">
        <title>Complete genome sequence of Corynebacterium casei LMG S-19264T (=DSM 44701T), isolated from a smear-ripened cheese.</title>
        <authorList>
            <consortium name="US DOE Joint Genome Institute (JGI-PGF)"/>
            <person name="Walter F."/>
            <person name="Albersmeier A."/>
            <person name="Kalinowski J."/>
            <person name="Ruckert C."/>
        </authorList>
    </citation>
    <scope>NUCLEOTIDE SEQUENCE</scope>
    <source>
        <strain evidence="1">JCM 4784</strain>
    </source>
</reference>
<protein>
    <submittedName>
        <fullName evidence="1">Uncharacterized protein</fullName>
    </submittedName>
</protein>
<keyword evidence="2" id="KW-1185">Reference proteome</keyword>
<dbReference type="Proteomes" id="UP000608024">
    <property type="component" value="Unassembled WGS sequence"/>
</dbReference>
<dbReference type="AlphaFoldDB" id="A0A918ZZS4"/>
<dbReference type="EMBL" id="BNBT01000097">
    <property type="protein sequence ID" value="GHE77355.1"/>
    <property type="molecule type" value="Genomic_DNA"/>
</dbReference>
<name>A0A918ZZS4_9ACTN</name>
<evidence type="ECO:0000313" key="2">
    <source>
        <dbReference type="Proteomes" id="UP000608024"/>
    </source>
</evidence>
<comment type="caution">
    <text evidence="1">The sequence shown here is derived from an EMBL/GenBank/DDBJ whole genome shotgun (WGS) entry which is preliminary data.</text>
</comment>
<proteinExistence type="predicted"/>
<sequence>MGERTRPVVAVSSPSLVSSPTPAAAAEVAEVVTAEVAVTGTVTAEVAVAAVTGAVTSAGMPAPSVLFAFALSTFAF</sequence>
<reference evidence="1" key="2">
    <citation type="submission" date="2020-09" db="EMBL/GenBank/DDBJ databases">
        <authorList>
            <person name="Sun Q."/>
            <person name="Ohkuma M."/>
        </authorList>
    </citation>
    <scope>NUCLEOTIDE SEQUENCE</scope>
    <source>
        <strain evidence="1">JCM 4784</strain>
    </source>
</reference>
<organism evidence="1 2">
    <name type="scientific">Streptomyces longispororuber</name>
    <dbReference type="NCBI Taxonomy" id="68230"/>
    <lineage>
        <taxon>Bacteria</taxon>
        <taxon>Bacillati</taxon>
        <taxon>Actinomycetota</taxon>
        <taxon>Actinomycetes</taxon>
        <taxon>Kitasatosporales</taxon>
        <taxon>Streptomycetaceae</taxon>
        <taxon>Streptomyces</taxon>
    </lineage>
</organism>
<evidence type="ECO:0000313" key="1">
    <source>
        <dbReference type="EMBL" id="GHE77355.1"/>
    </source>
</evidence>
<gene>
    <name evidence="1" type="ORF">GCM10018785_52030</name>
</gene>